<proteinExistence type="predicted"/>
<accession>A0A1A9USH3</accession>
<dbReference type="Proteomes" id="UP000078200">
    <property type="component" value="Unassembled WGS sequence"/>
</dbReference>
<keyword evidence="2" id="KW-1185">Reference proteome</keyword>
<sequence>MDTASTFSISYADWITEPRNPSCCASPLDDISALVQDIKSYSNLHNIAPSVVLGLISVFDSVSLAKADAFSKSHKIISFLGNKIQICSDVYCEVNEALTTACCLAYDFHDKLTIDINKALNQESNTLLFSITAHIF</sequence>
<organism evidence="1 2">
    <name type="scientific">Glossina austeni</name>
    <name type="common">Savannah tsetse fly</name>
    <dbReference type="NCBI Taxonomy" id="7395"/>
    <lineage>
        <taxon>Eukaryota</taxon>
        <taxon>Metazoa</taxon>
        <taxon>Ecdysozoa</taxon>
        <taxon>Arthropoda</taxon>
        <taxon>Hexapoda</taxon>
        <taxon>Insecta</taxon>
        <taxon>Pterygota</taxon>
        <taxon>Neoptera</taxon>
        <taxon>Endopterygota</taxon>
        <taxon>Diptera</taxon>
        <taxon>Brachycera</taxon>
        <taxon>Muscomorpha</taxon>
        <taxon>Hippoboscoidea</taxon>
        <taxon>Glossinidae</taxon>
        <taxon>Glossina</taxon>
    </lineage>
</organism>
<name>A0A1A9USH3_GLOAU</name>
<reference evidence="1" key="1">
    <citation type="submission" date="2020-05" db="UniProtKB">
        <authorList>
            <consortium name="EnsemblMetazoa"/>
        </authorList>
    </citation>
    <scope>IDENTIFICATION</scope>
    <source>
        <strain evidence="1">TTRI</strain>
    </source>
</reference>
<dbReference type="VEuPathDB" id="VectorBase:GAUT013841"/>
<evidence type="ECO:0000313" key="2">
    <source>
        <dbReference type="Proteomes" id="UP000078200"/>
    </source>
</evidence>
<dbReference type="AlphaFoldDB" id="A0A1A9USH3"/>
<protein>
    <submittedName>
        <fullName evidence="1">Uncharacterized protein</fullName>
    </submittedName>
</protein>
<evidence type="ECO:0000313" key="1">
    <source>
        <dbReference type="EnsemblMetazoa" id="GAUT013841-PA"/>
    </source>
</evidence>
<dbReference type="EnsemblMetazoa" id="GAUT013841-RA">
    <property type="protein sequence ID" value="GAUT013841-PA"/>
    <property type="gene ID" value="GAUT013841"/>
</dbReference>